<organism evidence="5 6">
    <name type="scientific">Ruminiclostridium papyrosolvens C7</name>
    <dbReference type="NCBI Taxonomy" id="1330534"/>
    <lineage>
        <taxon>Bacteria</taxon>
        <taxon>Bacillati</taxon>
        <taxon>Bacillota</taxon>
        <taxon>Clostridia</taxon>
        <taxon>Eubacteriales</taxon>
        <taxon>Oscillospiraceae</taxon>
        <taxon>Ruminiclostridium</taxon>
    </lineage>
</organism>
<dbReference type="InterPro" id="IPR000873">
    <property type="entry name" value="AMP-dep_synth/lig_dom"/>
</dbReference>
<dbReference type="PATRIC" id="fig|1330534.3.peg.1674"/>
<reference evidence="5 6" key="1">
    <citation type="journal article" date="2013" name="Genome Announc.">
        <title>Draft Genome Sequence of the Cellulolytic Bacterium Clostridium papyrosolvens C7 (ATCC 700395).</title>
        <authorList>
            <person name="Zepeda V."/>
            <person name="Dassa B."/>
            <person name="Borovok I."/>
            <person name="Lamed R."/>
            <person name="Bayer E.A."/>
            <person name="Cate J.H."/>
        </authorList>
    </citation>
    <scope>NUCLEOTIDE SEQUENCE [LARGE SCALE GENOMIC DNA]</scope>
    <source>
        <strain evidence="5 6">C7</strain>
    </source>
</reference>
<feature type="domain" description="AMP-binding enzyme C-terminal" evidence="4">
    <location>
        <begin position="467"/>
        <end position="542"/>
    </location>
</feature>
<dbReference type="Gene3D" id="3.30.300.30">
    <property type="match status" value="1"/>
</dbReference>
<dbReference type="OrthoDB" id="9778383at2"/>
<keyword evidence="2" id="KW-0436">Ligase</keyword>
<gene>
    <name evidence="5" type="ORF">L323_08400</name>
</gene>
<accession>U4R3F8</accession>
<comment type="similarity">
    <text evidence="1">Belongs to the ATP-dependent AMP-binding enzyme family.</text>
</comment>
<dbReference type="FunFam" id="3.40.50.12780:FF:000003">
    <property type="entry name" value="Long-chain-fatty-acid--CoA ligase FadD"/>
    <property type="match status" value="1"/>
</dbReference>
<dbReference type="InterPro" id="IPR020845">
    <property type="entry name" value="AMP-binding_CS"/>
</dbReference>
<dbReference type="GO" id="GO:0006631">
    <property type="term" value="P:fatty acid metabolic process"/>
    <property type="evidence" value="ECO:0007669"/>
    <property type="project" value="TreeGrafter"/>
</dbReference>
<dbReference type="PROSITE" id="PS00455">
    <property type="entry name" value="AMP_BINDING"/>
    <property type="match status" value="1"/>
</dbReference>
<dbReference type="RefSeq" id="WP_020815227.1">
    <property type="nucleotide sequence ID" value="NZ_ATAY01000028.1"/>
</dbReference>
<dbReference type="Gene3D" id="2.30.38.10">
    <property type="entry name" value="Luciferase, Domain 3"/>
    <property type="match status" value="1"/>
</dbReference>
<dbReference type="Proteomes" id="UP000016860">
    <property type="component" value="Unassembled WGS sequence"/>
</dbReference>
<dbReference type="Pfam" id="PF00501">
    <property type="entry name" value="AMP-binding"/>
    <property type="match status" value="1"/>
</dbReference>
<sequence>MQYWDPTYKCMSRNEKEDFSKETIGGIIDRMCIKYENNEAIVCRDKNVRYSYRDFKKMYDGIAKGLLKLGIKKGDHLSIWSLNSPEWIALQIATAKIGAVLVCINIDYSKHELEFNLKHSNSKVLFFSKGYNGNNYADSVYSICPELKYCFPGKLSSKALPDMNSVISLDGQDKNLMSLEKLIEMGKDVSDDELLERSKSLECYDTTNIQYTSGTTGNPKAVMSTHYNIINNAIISGKNLDYSEKDRLLVCLPLFHVMGCVLSAIQCLLYGSTIVLVDRFQTTKVLEYLDKEKCTGLNGVPTMFKFLLSHPNFDNFDLSSLRKGMIAGSYCQPDLMNEIMDKMNMKELCIVYGQTEAMGITQTLISDPFDKRITTVGRGMFGTEIKIINPATGKEVPNGVVGELITKTEYIMKGYYKNQEATQKSIDKDGWLHTGDLAIKDEVGYCKIIGRVKEIIIRGGENISATEIEELLVTHVSIKEAAVVGVPDKNLGEEICAFLIIEDKHTLSREDVVSFIQDNLAKYKIPKYIEFVTEFPTTASGKIKKFMLKDYAIEKYNLK</sequence>
<evidence type="ECO:0000256" key="1">
    <source>
        <dbReference type="ARBA" id="ARBA00006432"/>
    </source>
</evidence>
<evidence type="ECO:0000313" key="5">
    <source>
        <dbReference type="EMBL" id="EPR12296.1"/>
    </source>
</evidence>
<comment type="caution">
    <text evidence="5">The sequence shown here is derived from an EMBL/GenBank/DDBJ whole genome shotgun (WGS) entry which is preliminary data.</text>
</comment>
<dbReference type="AlphaFoldDB" id="U4R3F8"/>
<evidence type="ECO:0000256" key="2">
    <source>
        <dbReference type="ARBA" id="ARBA00022598"/>
    </source>
</evidence>
<proteinExistence type="inferred from homology"/>
<dbReference type="STRING" id="1330534.L323_08400"/>
<dbReference type="Gene3D" id="3.40.50.980">
    <property type="match status" value="2"/>
</dbReference>
<dbReference type="EMBL" id="ATAY01000028">
    <property type="protein sequence ID" value="EPR12296.1"/>
    <property type="molecule type" value="Genomic_DNA"/>
</dbReference>
<protein>
    <submittedName>
        <fullName evidence="5">AMP-binding protein</fullName>
    </submittedName>
</protein>
<dbReference type="GO" id="GO:0031956">
    <property type="term" value="F:medium-chain fatty acid-CoA ligase activity"/>
    <property type="evidence" value="ECO:0007669"/>
    <property type="project" value="TreeGrafter"/>
</dbReference>
<dbReference type="InterPro" id="IPR045851">
    <property type="entry name" value="AMP-bd_C_sf"/>
</dbReference>
<dbReference type="Pfam" id="PF13193">
    <property type="entry name" value="AMP-binding_C"/>
    <property type="match status" value="1"/>
</dbReference>
<dbReference type="SUPFAM" id="SSF56801">
    <property type="entry name" value="Acetyl-CoA synthetase-like"/>
    <property type="match status" value="1"/>
</dbReference>
<name>U4R3F8_9FIRM</name>
<dbReference type="InterPro" id="IPR025110">
    <property type="entry name" value="AMP-bd_C"/>
</dbReference>
<dbReference type="PANTHER" id="PTHR43201">
    <property type="entry name" value="ACYL-COA SYNTHETASE"/>
    <property type="match status" value="1"/>
</dbReference>
<feature type="domain" description="AMP-dependent synthetase/ligase" evidence="3">
    <location>
        <begin position="34"/>
        <end position="416"/>
    </location>
</feature>
<dbReference type="FunFam" id="3.30.300.30:FF:000008">
    <property type="entry name" value="2,3-dihydroxybenzoate-AMP ligase"/>
    <property type="match status" value="1"/>
</dbReference>
<evidence type="ECO:0000259" key="4">
    <source>
        <dbReference type="Pfam" id="PF13193"/>
    </source>
</evidence>
<dbReference type="PANTHER" id="PTHR43201:SF5">
    <property type="entry name" value="MEDIUM-CHAIN ACYL-COA LIGASE ACSF2, MITOCHONDRIAL"/>
    <property type="match status" value="1"/>
</dbReference>
<evidence type="ECO:0000313" key="6">
    <source>
        <dbReference type="Proteomes" id="UP000016860"/>
    </source>
</evidence>
<evidence type="ECO:0000259" key="3">
    <source>
        <dbReference type="Pfam" id="PF00501"/>
    </source>
</evidence>